<dbReference type="InterPro" id="IPR019587">
    <property type="entry name" value="Polyketide_cyclase/dehydratase"/>
</dbReference>
<protein>
    <recommendedName>
        <fullName evidence="3">Polyketide cyclase</fullName>
    </recommendedName>
</protein>
<dbReference type="EMBL" id="AP022601">
    <property type="protein sequence ID" value="BBY91428.1"/>
    <property type="molecule type" value="Genomic_DNA"/>
</dbReference>
<dbReference type="InterPro" id="IPR023393">
    <property type="entry name" value="START-like_dom_sf"/>
</dbReference>
<reference evidence="1 2" key="1">
    <citation type="journal article" date="2019" name="Emerg. Microbes Infect.">
        <title>Comprehensive subspecies identification of 175 nontuberculous mycobacteria species based on 7547 genomic profiles.</title>
        <authorList>
            <person name="Matsumoto Y."/>
            <person name="Kinjo T."/>
            <person name="Motooka D."/>
            <person name="Nabeya D."/>
            <person name="Jung N."/>
            <person name="Uechi K."/>
            <person name="Horii T."/>
            <person name="Iida T."/>
            <person name="Fujita J."/>
            <person name="Nakamura S."/>
        </authorList>
    </citation>
    <scope>NUCLEOTIDE SEQUENCE [LARGE SCALE GENOMIC DNA]</scope>
    <source>
        <strain evidence="1 2">JCM 6399</strain>
    </source>
</reference>
<evidence type="ECO:0000313" key="1">
    <source>
        <dbReference type="EMBL" id="BBY91428.1"/>
    </source>
</evidence>
<dbReference type="Proteomes" id="UP000465785">
    <property type="component" value="Chromosome"/>
</dbReference>
<evidence type="ECO:0008006" key="3">
    <source>
        <dbReference type="Google" id="ProtNLM"/>
    </source>
</evidence>
<sequence length="130" mass="14735">MLEEEEAWPQWSYETRMTWTGPGPLGVGSTRAVEMRSGGRVIDEVIAWHPQMHMAFRVNAVSVPTEGASVEEFRIEPTPRGCRLTWTLAHDPKQASLGVKLIGRPVMNAKYRQYMAKLGKYTEQRFGISI</sequence>
<name>A0A9W4B7I5_9MYCO</name>
<gene>
    <name evidence="1" type="ORF">MGALJ_10970</name>
</gene>
<organism evidence="1 2">
    <name type="scientific">Mycobacterium gallinarum</name>
    <dbReference type="NCBI Taxonomy" id="39689"/>
    <lineage>
        <taxon>Bacteria</taxon>
        <taxon>Bacillati</taxon>
        <taxon>Actinomycetota</taxon>
        <taxon>Actinomycetes</taxon>
        <taxon>Mycobacteriales</taxon>
        <taxon>Mycobacteriaceae</taxon>
        <taxon>Mycobacterium</taxon>
    </lineage>
</organism>
<dbReference type="SUPFAM" id="SSF55961">
    <property type="entry name" value="Bet v1-like"/>
    <property type="match status" value="1"/>
</dbReference>
<keyword evidence="2" id="KW-1185">Reference proteome</keyword>
<dbReference type="Pfam" id="PF10604">
    <property type="entry name" value="Polyketide_cyc2"/>
    <property type="match status" value="1"/>
</dbReference>
<proteinExistence type="predicted"/>
<evidence type="ECO:0000313" key="2">
    <source>
        <dbReference type="Proteomes" id="UP000465785"/>
    </source>
</evidence>
<dbReference type="KEGG" id="mgau:MGALJ_10970"/>
<dbReference type="Gene3D" id="3.30.530.20">
    <property type="match status" value="1"/>
</dbReference>
<accession>A0A9W4B7I5</accession>
<dbReference type="AlphaFoldDB" id="A0A9W4B7I5"/>